<evidence type="ECO:0000256" key="2">
    <source>
        <dbReference type="ARBA" id="ARBA00022475"/>
    </source>
</evidence>
<dbReference type="EMBL" id="CP047650">
    <property type="protein sequence ID" value="QHI99750.1"/>
    <property type="molecule type" value="Genomic_DNA"/>
</dbReference>
<dbReference type="Gene3D" id="3.40.50.11690">
    <property type="entry name" value="Cell division protein FtsQ/DivIB"/>
    <property type="match status" value="1"/>
</dbReference>
<keyword evidence="6 9" id="KW-1133">Transmembrane helix</keyword>
<dbReference type="PROSITE" id="PS51779">
    <property type="entry name" value="POTRA"/>
    <property type="match status" value="1"/>
</dbReference>
<evidence type="ECO:0000313" key="12">
    <source>
        <dbReference type="Proteomes" id="UP000464787"/>
    </source>
</evidence>
<feature type="domain" description="POTRA" evidence="10">
    <location>
        <begin position="43"/>
        <end position="112"/>
    </location>
</feature>
<keyword evidence="12" id="KW-1185">Reference proteome</keyword>
<dbReference type="Proteomes" id="UP000464787">
    <property type="component" value="Chromosome"/>
</dbReference>
<dbReference type="PANTHER" id="PTHR35851">
    <property type="entry name" value="CELL DIVISION PROTEIN FTSQ"/>
    <property type="match status" value="1"/>
</dbReference>
<dbReference type="Gene3D" id="3.10.20.310">
    <property type="entry name" value="membrane protein fhac"/>
    <property type="match status" value="1"/>
</dbReference>
<evidence type="ECO:0000259" key="10">
    <source>
        <dbReference type="PROSITE" id="PS51779"/>
    </source>
</evidence>
<protein>
    <recommendedName>
        <fullName evidence="9">Cell division protein FtsQ</fullName>
    </recommendedName>
</protein>
<dbReference type="Pfam" id="PF08478">
    <property type="entry name" value="POTRA_1"/>
    <property type="match status" value="1"/>
</dbReference>
<dbReference type="InterPro" id="IPR026579">
    <property type="entry name" value="FtsQ"/>
</dbReference>
<dbReference type="Pfam" id="PF03799">
    <property type="entry name" value="FtsQ_DivIB_C"/>
    <property type="match status" value="1"/>
</dbReference>
<sequence>MTDATPAPFDVRLMNVTAAVLFAGCAAMLLAAAGWWTLRNPAFALGAIVIEGKLSHNNPVTLRANVAHKLEGSFFTVNLRTAREAFEAVPWIRHADVRREFPNRLLVTLEEHVPVAYWGPESGSAMVNSFGEVFEANVADVENEDLPRLAGPQGHAPEVLEMQHVLEPVFAPLEMSVTQLELSGRGSWRLTLDDGPVVELGGGSTADLLERTRRFARTLTQVAAKYGRRADALASADLRHADGYAIRLNGVTTMTVEQAAAIARKNMVKAID</sequence>
<evidence type="ECO:0000256" key="3">
    <source>
        <dbReference type="ARBA" id="ARBA00022519"/>
    </source>
</evidence>
<name>A0A857J6W2_9BURK</name>
<dbReference type="HAMAP" id="MF_00911">
    <property type="entry name" value="FtsQ_subfam"/>
    <property type="match status" value="1"/>
</dbReference>
<dbReference type="InterPro" id="IPR005548">
    <property type="entry name" value="Cell_div_FtsQ/DivIB_C"/>
</dbReference>
<dbReference type="GO" id="GO:0032153">
    <property type="term" value="C:cell division site"/>
    <property type="evidence" value="ECO:0007669"/>
    <property type="project" value="UniProtKB-UniRule"/>
</dbReference>
<accession>A0A857J6W2</accession>
<keyword evidence="4 9" id="KW-0132">Cell division</keyword>
<gene>
    <name evidence="9" type="primary">ftsQ</name>
    <name evidence="11" type="ORF">GT347_18265</name>
</gene>
<evidence type="ECO:0000256" key="8">
    <source>
        <dbReference type="ARBA" id="ARBA00023306"/>
    </source>
</evidence>
<dbReference type="InterPro" id="IPR034746">
    <property type="entry name" value="POTRA"/>
</dbReference>
<keyword evidence="8 9" id="KW-0131">Cell cycle</keyword>
<keyword evidence="3 9" id="KW-0997">Cell inner membrane</keyword>
<dbReference type="InterPro" id="IPR013685">
    <property type="entry name" value="POTRA_FtsQ_type"/>
</dbReference>
<comment type="subcellular location">
    <subcellularLocation>
        <location evidence="9">Cell inner membrane</location>
        <topology evidence="9">Single-pass type II membrane protein</topology>
    </subcellularLocation>
    <subcellularLocation>
        <location evidence="1">Membrane</location>
    </subcellularLocation>
    <text evidence="9">Localizes to the division septum.</text>
</comment>
<dbReference type="KEGG" id="xyk:GT347_18265"/>
<evidence type="ECO:0000256" key="4">
    <source>
        <dbReference type="ARBA" id="ARBA00022618"/>
    </source>
</evidence>
<dbReference type="PANTHER" id="PTHR35851:SF1">
    <property type="entry name" value="CELL DIVISION PROTEIN FTSQ"/>
    <property type="match status" value="1"/>
</dbReference>
<dbReference type="InterPro" id="IPR045335">
    <property type="entry name" value="FtsQ_C_sf"/>
</dbReference>
<proteinExistence type="inferred from homology"/>
<dbReference type="GO" id="GO:0005886">
    <property type="term" value="C:plasma membrane"/>
    <property type="evidence" value="ECO:0007669"/>
    <property type="project" value="UniProtKB-SubCell"/>
</dbReference>
<evidence type="ECO:0000256" key="1">
    <source>
        <dbReference type="ARBA" id="ARBA00004370"/>
    </source>
</evidence>
<evidence type="ECO:0000256" key="6">
    <source>
        <dbReference type="ARBA" id="ARBA00022989"/>
    </source>
</evidence>
<keyword evidence="7 9" id="KW-0472">Membrane</keyword>
<comment type="subunit">
    <text evidence="9">Part of a complex composed of FtsB, FtsL and FtsQ.</text>
</comment>
<keyword evidence="2 9" id="KW-1003">Cell membrane</keyword>
<dbReference type="GO" id="GO:0090529">
    <property type="term" value="P:cell septum assembly"/>
    <property type="evidence" value="ECO:0007669"/>
    <property type="project" value="InterPro"/>
</dbReference>
<dbReference type="AlphaFoldDB" id="A0A857J6W2"/>
<evidence type="ECO:0000256" key="9">
    <source>
        <dbReference type="HAMAP-Rule" id="MF_00911"/>
    </source>
</evidence>
<dbReference type="GO" id="GO:0043093">
    <property type="term" value="P:FtsZ-dependent cytokinesis"/>
    <property type="evidence" value="ECO:0007669"/>
    <property type="project" value="UniProtKB-UniRule"/>
</dbReference>
<evidence type="ECO:0000313" key="11">
    <source>
        <dbReference type="EMBL" id="QHI99750.1"/>
    </source>
</evidence>
<organism evidence="11 12">
    <name type="scientific">Xylophilus rhododendri</name>
    <dbReference type="NCBI Taxonomy" id="2697032"/>
    <lineage>
        <taxon>Bacteria</taxon>
        <taxon>Pseudomonadati</taxon>
        <taxon>Pseudomonadota</taxon>
        <taxon>Betaproteobacteria</taxon>
        <taxon>Burkholderiales</taxon>
        <taxon>Xylophilus</taxon>
    </lineage>
</organism>
<dbReference type="RefSeq" id="WP_160553561.1">
    <property type="nucleotide sequence ID" value="NZ_CP047650.1"/>
</dbReference>
<reference evidence="11 12" key="1">
    <citation type="submission" date="2020-01" db="EMBL/GenBank/DDBJ databases">
        <title>Genome sequencing of strain KACC 21265.</title>
        <authorList>
            <person name="Heo J."/>
            <person name="Kim S.-J."/>
            <person name="Kim J.-S."/>
            <person name="Hong S.-B."/>
            <person name="Kwon S.-W."/>
        </authorList>
    </citation>
    <scope>NUCLEOTIDE SEQUENCE [LARGE SCALE GENOMIC DNA]</scope>
    <source>
        <strain evidence="11 12">KACC 21265</strain>
    </source>
</reference>
<evidence type="ECO:0000256" key="5">
    <source>
        <dbReference type="ARBA" id="ARBA00022692"/>
    </source>
</evidence>
<evidence type="ECO:0000256" key="7">
    <source>
        <dbReference type="ARBA" id="ARBA00023136"/>
    </source>
</evidence>
<keyword evidence="5 9" id="KW-0812">Transmembrane</keyword>
<feature type="transmembrane region" description="Helical" evidence="9">
    <location>
        <begin position="16"/>
        <end position="38"/>
    </location>
</feature>
<comment type="similarity">
    <text evidence="9">Belongs to the FtsQ/DivIB family. FtsQ subfamily.</text>
</comment>
<comment type="function">
    <text evidence="9">Essential cell division protein. May link together the upstream cell division proteins, which are predominantly cytoplasmic, with the downstream cell division proteins, which are predominantly periplasmic. May control correct divisome assembly.</text>
</comment>